<organism evidence="2 3">
    <name type="scientific">Fusarium sarcochroum</name>
    <dbReference type="NCBI Taxonomy" id="1208366"/>
    <lineage>
        <taxon>Eukaryota</taxon>
        <taxon>Fungi</taxon>
        <taxon>Dikarya</taxon>
        <taxon>Ascomycota</taxon>
        <taxon>Pezizomycotina</taxon>
        <taxon>Sordariomycetes</taxon>
        <taxon>Hypocreomycetidae</taxon>
        <taxon>Hypocreales</taxon>
        <taxon>Nectriaceae</taxon>
        <taxon>Fusarium</taxon>
        <taxon>Fusarium lateritium species complex</taxon>
    </lineage>
</organism>
<feature type="region of interest" description="Disordered" evidence="1">
    <location>
        <begin position="1"/>
        <end position="33"/>
    </location>
</feature>
<dbReference type="GO" id="GO:0003676">
    <property type="term" value="F:nucleic acid binding"/>
    <property type="evidence" value="ECO:0007669"/>
    <property type="project" value="InterPro"/>
</dbReference>
<evidence type="ECO:0008006" key="4">
    <source>
        <dbReference type="Google" id="ProtNLM"/>
    </source>
</evidence>
<gene>
    <name evidence="2" type="ORF">FSARC_3907</name>
</gene>
<protein>
    <recommendedName>
        <fullName evidence="4">RRM domain-containing protein</fullName>
    </recommendedName>
</protein>
<keyword evidence="3" id="KW-1185">Reference proteome</keyword>
<feature type="region of interest" description="Disordered" evidence="1">
    <location>
        <begin position="131"/>
        <end position="155"/>
    </location>
</feature>
<dbReference type="AlphaFoldDB" id="A0A8H4XB85"/>
<dbReference type="OrthoDB" id="3508416at2759"/>
<comment type="caution">
    <text evidence="2">The sequence shown here is derived from an EMBL/GenBank/DDBJ whole genome shotgun (WGS) entry which is preliminary data.</text>
</comment>
<reference evidence="2" key="2">
    <citation type="submission" date="2020-05" db="EMBL/GenBank/DDBJ databases">
        <authorList>
            <person name="Kim H.-S."/>
            <person name="Proctor R.H."/>
            <person name="Brown D.W."/>
        </authorList>
    </citation>
    <scope>NUCLEOTIDE SEQUENCE</scope>
    <source>
        <strain evidence="2">NRRL 20472</strain>
    </source>
</reference>
<sequence>MAPPSTPESHKSSSPELNVTPSPTQMTPFTELGTNSNARSLKARMAQAQLFNDSPSLRNNRVSSAQYPVAAPTSEHLSPAIVGWKPRQTLQEAIDSAPIDPYTDYQSAWFDARAPRKSQHPLAFSLRAAQTATPANPVRQPATPPTDHASSMRTSFPGDLAPSPAIWEGLKGHFDQLGLNDQLTPAPAPAQAPLPSIQQAQPFQLPGWLSQSIEQQSYGNNPMSPMQLGSPVPRQPSAPRGFRPMAAIAQARPVVNRSGHDDDPTETAIFSGNYKGEHTVRNASAANLAPEQNCALWLTNLPPDVTHRQLLAQVRNVGRIWCTVINEPDYDRHETAAAKVVFFTPGPAQLLLSKSLTQGLAVGGYAVRVTHNRVKYGEQPLIGSASRVLIITGKTTFVNPESLTEFFKTRFVFEVDEITNLIVQGERDNGGRSVVEYRFGSFRCQAQMGKMALEKDRPQGFEKVEFGPDPCEVGDTLSAYEIAAERIQGKGM</sequence>
<accession>A0A8H4XB85</accession>
<dbReference type="InterPro" id="IPR035979">
    <property type="entry name" value="RBD_domain_sf"/>
</dbReference>
<evidence type="ECO:0000313" key="2">
    <source>
        <dbReference type="EMBL" id="KAF4968778.1"/>
    </source>
</evidence>
<dbReference type="Proteomes" id="UP000622797">
    <property type="component" value="Unassembled WGS sequence"/>
</dbReference>
<dbReference type="SUPFAM" id="SSF54928">
    <property type="entry name" value="RNA-binding domain, RBD"/>
    <property type="match status" value="1"/>
</dbReference>
<name>A0A8H4XB85_9HYPO</name>
<dbReference type="EMBL" id="JABEXW010000187">
    <property type="protein sequence ID" value="KAF4968778.1"/>
    <property type="molecule type" value="Genomic_DNA"/>
</dbReference>
<feature type="compositionally biased region" description="Polar residues" evidence="1">
    <location>
        <begin position="14"/>
        <end position="33"/>
    </location>
</feature>
<evidence type="ECO:0000313" key="3">
    <source>
        <dbReference type="Proteomes" id="UP000622797"/>
    </source>
</evidence>
<proteinExistence type="predicted"/>
<evidence type="ECO:0000256" key="1">
    <source>
        <dbReference type="SAM" id="MobiDB-lite"/>
    </source>
</evidence>
<reference evidence="2" key="1">
    <citation type="journal article" date="2020" name="BMC Genomics">
        <title>Correction to: Identification and distribution of gene clusters required for synthesis of sphingolipid metabolism inhibitors in diverse species of the filamentous fungus Fusarium.</title>
        <authorList>
            <person name="Kim H.S."/>
            <person name="Lohmar J.M."/>
            <person name="Busman M."/>
            <person name="Brown D.W."/>
            <person name="Naumann T.A."/>
            <person name="Divon H.H."/>
            <person name="Lysoe E."/>
            <person name="Uhlig S."/>
            <person name="Proctor R.H."/>
        </authorList>
    </citation>
    <scope>NUCLEOTIDE SEQUENCE</scope>
    <source>
        <strain evidence="2">NRRL 20472</strain>
    </source>
</reference>